<dbReference type="HOGENOM" id="CLU_2262866_0_0_1"/>
<reference evidence="1" key="4">
    <citation type="journal article" date="2001" name="Nature">
        <title>Functional annotation of a full-length mouse cDNA collection.</title>
        <authorList>
            <consortium name="The RIKEN Genome Exploration Research Group Phase II Team and the FANTOM Consortium"/>
        </authorList>
    </citation>
    <scope>NUCLEOTIDE SEQUENCE</scope>
    <source>
        <strain evidence="1">C57BL/6J</strain>
        <tissue evidence="1">Oviduct</tissue>
    </source>
</reference>
<reference evidence="1" key="6">
    <citation type="journal article" date="2002" name="Nature">
        <title>Analysis of the mouse transcriptome based on functional annotation of 60,770 full-length cDNAs.</title>
        <authorList>
            <consortium name="The FANTOM Consortium and the RIKEN Genome Exploration Research Group Phase I and II Team"/>
        </authorList>
    </citation>
    <scope>NUCLEOTIDE SEQUENCE</scope>
    <source>
        <strain evidence="1">C57BL/6J</strain>
        <tissue evidence="1">Oviduct</tissue>
    </source>
</reference>
<reference evidence="1" key="1">
    <citation type="journal article" date="1999" name="Methods Enzymol.">
        <title>High-efficiency full-length cDNA cloning.</title>
        <authorList>
            <person name="Carninci P."/>
            <person name="Hayashizaki Y."/>
        </authorList>
    </citation>
    <scope>NUCLEOTIDE SEQUENCE</scope>
    <source>
        <strain evidence="1">C57BL/6J</strain>
        <tissue evidence="1">Oviduct</tissue>
    </source>
</reference>
<sequence length="103" mass="11913">MNLFMLQKQYCMSHKGNRKHFFIFVRKGRQNPGHITPSFRCYVGGFISKSSSKRGERSEEEKGLWDEGTLFYSVHEDGKHVKGKWCHGGCHGNRCRGSAVVYR</sequence>
<evidence type="ECO:0000313" key="1">
    <source>
        <dbReference type="EMBL" id="BAC35694.1"/>
    </source>
</evidence>
<dbReference type="EMBL" id="AK054210">
    <property type="protein sequence ID" value="BAC35694.1"/>
    <property type="molecule type" value="mRNA"/>
</dbReference>
<organism evidence="1">
    <name type="scientific">Mus musculus</name>
    <name type="common">Mouse</name>
    <dbReference type="NCBI Taxonomy" id="10090"/>
    <lineage>
        <taxon>Eukaryota</taxon>
        <taxon>Metazoa</taxon>
        <taxon>Chordata</taxon>
        <taxon>Craniata</taxon>
        <taxon>Vertebrata</taxon>
        <taxon>Euteleostomi</taxon>
        <taxon>Mammalia</taxon>
        <taxon>Eutheria</taxon>
        <taxon>Euarchontoglires</taxon>
        <taxon>Glires</taxon>
        <taxon>Rodentia</taxon>
        <taxon>Myomorpha</taxon>
        <taxon>Muroidea</taxon>
        <taxon>Muridae</taxon>
        <taxon>Murinae</taxon>
        <taxon>Mus</taxon>
        <taxon>Mus</taxon>
    </lineage>
</organism>
<dbReference type="AlphaFoldDB" id="Q8C6M9"/>
<reference evidence="1" key="2">
    <citation type="journal article" date="2000" name="Genome Res.">
        <title>Normalization and subtraction of cap-trapper-selected cDNAs to prepare full-length cDNA libraries for rapid discovery of new genes.</title>
        <authorList>
            <person name="Carninci P."/>
            <person name="Shibata Y."/>
            <person name="Hayatsu N."/>
            <person name="Sugahara Y."/>
            <person name="Shibata K."/>
            <person name="Itoh M."/>
            <person name="Konno H."/>
            <person name="Okazaki Y."/>
            <person name="Muramatsu M."/>
            <person name="Hayashizaki Y."/>
        </authorList>
    </citation>
    <scope>NUCLEOTIDE SEQUENCE</scope>
    <source>
        <strain evidence="1">C57BL/6J</strain>
        <tissue evidence="1">Oviduct</tissue>
    </source>
</reference>
<reference evidence="1" key="3">
    <citation type="journal article" date="2000" name="Genome Res.">
        <title>RIKEN integrated sequence analysis (RISA) system--384-format sequencing pipeline with 384 multicapillary sequencer.</title>
        <authorList>
            <person name="Shibata K."/>
            <person name="Itoh M."/>
            <person name="Aizawa K."/>
            <person name="Nagaoka S."/>
            <person name="Sasaki N."/>
            <person name="Carninci P."/>
            <person name="Konno H."/>
            <person name="Akiyama J."/>
            <person name="Nishi K."/>
            <person name="Kitsunai T."/>
            <person name="Tashiro H."/>
            <person name="Itoh M."/>
            <person name="Sumi N."/>
            <person name="Ishii Y."/>
            <person name="Nakamura S."/>
            <person name="Hazama M."/>
            <person name="Nishine T."/>
            <person name="Harada A."/>
            <person name="Yamamoto R."/>
            <person name="Matsumoto H."/>
            <person name="Sakaguchi S."/>
            <person name="Ikegami T."/>
            <person name="Kashiwagi K."/>
            <person name="Fujiwake S."/>
            <person name="Inoue K."/>
            <person name="Togawa Y."/>
            <person name="Izawa M."/>
            <person name="Ohara E."/>
            <person name="Watahiki M."/>
            <person name="Yoneda Y."/>
            <person name="Ishikawa T."/>
            <person name="Ozawa K."/>
            <person name="Tanaka T."/>
            <person name="Matsuura S."/>
            <person name="Kawai J."/>
            <person name="Okazaki Y."/>
            <person name="Muramatsu M."/>
            <person name="Inoue Y."/>
            <person name="Kira A."/>
            <person name="Hayashizaki Y."/>
        </authorList>
    </citation>
    <scope>NUCLEOTIDE SEQUENCE</scope>
    <source>
        <strain evidence="1">C57BL/6J</strain>
        <tissue evidence="1">Oviduct</tissue>
    </source>
</reference>
<protein>
    <submittedName>
        <fullName evidence="1">Uncharacterized protein</fullName>
    </submittedName>
</protein>
<reference evidence="1" key="7">
    <citation type="journal article" date="2005" name="Science">
        <title>The Transcriptional Landscape of the Mammalian Genome.</title>
        <authorList>
            <consortium name="The FANTOM Consortium"/>
            <consortium name="Riken Genome Exploration Research Group and Genome Science Group (Genome Network Project Core Group)"/>
        </authorList>
    </citation>
    <scope>NUCLEOTIDE SEQUENCE</scope>
    <source>
        <strain evidence="1">C57BL/6J</strain>
        <tissue evidence="1">Oviduct</tissue>
    </source>
</reference>
<name>Q8C6M9_MOUSE</name>
<dbReference type="RNAct" id="Q8C6M9">
    <property type="molecule type" value="protein"/>
</dbReference>
<reference evidence="1" key="5">
    <citation type="submission" date="2001-07" db="EMBL/GenBank/DDBJ databases">
        <authorList>
            <person name="Adachi J."/>
            <person name="Aizawa K."/>
            <person name="Akimura T."/>
            <person name="Arakawa T."/>
            <person name="Bono H."/>
            <person name="Carninci P."/>
            <person name="Fukuda S."/>
            <person name="Furuno M."/>
            <person name="Hanagaki T."/>
            <person name="Hara A."/>
            <person name="Hashizume W."/>
            <person name="Hayashida K."/>
            <person name="Hayatsu N."/>
            <person name="Hiramoto K."/>
            <person name="Hiraoka T."/>
            <person name="Hirozane T."/>
            <person name="Hori F."/>
            <person name="Imotani K."/>
            <person name="Ishii Y."/>
            <person name="Itoh M."/>
            <person name="Kagawa I."/>
            <person name="Kasukawa T."/>
            <person name="Katoh H."/>
            <person name="Kawai J."/>
            <person name="Kojima Y."/>
            <person name="Kondo S."/>
            <person name="Konno H."/>
            <person name="Kouda M."/>
            <person name="Koya S."/>
            <person name="Kurihara C."/>
            <person name="Matsuyama T."/>
            <person name="Miyazaki A."/>
            <person name="Murata M."/>
            <person name="Nakamura M."/>
            <person name="Nishi K."/>
            <person name="Nomura K."/>
            <person name="Numazaki R."/>
            <person name="Ohno M."/>
            <person name="Ohsato N."/>
            <person name="Okazaki Y."/>
            <person name="Saito R."/>
            <person name="Saitoh H."/>
            <person name="Sakai C."/>
            <person name="Sakai K."/>
            <person name="Sakazume N."/>
            <person name="Sano H."/>
            <person name="Sasaki D."/>
            <person name="Shibata K."/>
            <person name="Shinagawa A."/>
            <person name="Shiraki T."/>
            <person name="Sogabe Y."/>
            <person name="Tagami M."/>
            <person name="Tagawa A."/>
            <person name="Takahashi F."/>
            <person name="Takaku-Akahira S."/>
            <person name="Takeda Y."/>
            <person name="Tanaka T."/>
            <person name="Tomaru A."/>
            <person name="Toya T."/>
            <person name="Yasunishi A."/>
            <person name="Muramatsu M."/>
            <person name="Hayashizaki Y."/>
        </authorList>
    </citation>
    <scope>NUCLEOTIDE SEQUENCE</scope>
    <source>
        <strain evidence="1">C57BL/6J</strain>
        <tissue evidence="1">Oviduct</tissue>
    </source>
</reference>
<proteinExistence type="evidence at transcript level"/>
<reference evidence="1" key="8">
    <citation type="journal article" date="2005" name="Science">
        <title>Antisense Transcription in the Mammalian Transcriptome.</title>
        <authorList>
            <consortium name="RIKEN Genome Exploration Research Group and Genome Science Group (Genome Network Project Core Group) and the FANTOM Consortium"/>
        </authorList>
    </citation>
    <scope>NUCLEOTIDE SEQUENCE</scope>
    <source>
        <strain evidence="1">C57BL/6J</strain>
        <tissue evidence="1">Oviduct</tissue>
    </source>
</reference>
<accession>Q8C6M9</accession>